<dbReference type="PANTHER" id="PTHR28062">
    <property type="entry name" value="K+-H+ EXCHANGE-LIKE PROTEIN"/>
    <property type="match status" value="1"/>
</dbReference>
<comment type="caution">
    <text evidence="3">The sequence shown here is derived from an EMBL/GenBank/DDBJ whole genome shotgun (WGS) entry which is preliminary data.</text>
</comment>
<name>A0A9P6QLN3_9FUNG</name>
<dbReference type="GO" id="GO:1902600">
    <property type="term" value="P:proton transmembrane transport"/>
    <property type="evidence" value="ECO:0007669"/>
    <property type="project" value="TreeGrafter"/>
</dbReference>
<proteinExistence type="predicted"/>
<feature type="compositionally biased region" description="Basic and acidic residues" evidence="1">
    <location>
        <begin position="238"/>
        <end position="251"/>
    </location>
</feature>
<keyword evidence="2" id="KW-0812">Transmembrane</keyword>
<keyword evidence="4" id="KW-1185">Reference proteome</keyword>
<keyword evidence="2" id="KW-0472">Membrane</keyword>
<gene>
    <name evidence="3" type="ORF">DFQ27_006784</name>
</gene>
<dbReference type="PANTHER" id="PTHR28062:SF1">
    <property type="entry name" value="TRANSMEMBRANE PROTEIN"/>
    <property type="match status" value="1"/>
</dbReference>
<dbReference type="AlphaFoldDB" id="A0A9P6QLN3"/>
<feature type="transmembrane region" description="Helical" evidence="2">
    <location>
        <begin position="128"/>
        <end position="148"/>
    </location>
</feature>
<dbReference type="GO" id="GO:0006813">
    <property type="term" value="P:potassium ion transport"/>
    <property type="evidence" value="ECO:0007669"/>
    <property type="project" value="TreeGrafter"/>
</dbReference>
<dbReference type="Proteomes" id="UP000807716">
    <property type="component" value="Unassembled WGS sequence"/>
</dbReference>
<evidence type="ECO:0000313" key="3">
    <source>
        <dbReference type="EMBL" id="KAG0268432.1"/>
    </source>
</evidence>
<protein>
    <recommendedName>
        <fullName evidence="5">Mitochondrial K+-H+ exchange-related-domain-containing protein</fullName>
    </recommendedName>
</protein>
<dbReference type="OrthoDB" id="5562676at2759"/>
<dbReference type="GO" id="GO:0005743">
    <property type="term" value="C:mitochondrial inner membrane"/>
    <property type="evidence" value="ECO:0007669"/>
    <property type="project" value="TreeGrafter"/>
</dbReference>
<dbReference type="InterPro" id="IPR018786">
    <property type="entry name" value="Mit_KHE1"/>
</dbReference>
<evidence type="ECO:0008006" key="5">
    <source>
        <dbReference type="Google" id="ProtNLM"/>
    </source>
</evidence>
<dbReference type="EMBL" id="JAAAJB010000051">
    <property type="protein sequence ID" value="KAG0268432.1"/>
    <property type="molecule type" value="Genomic_DNA"/>
</dbReference>
<evidence type="ECO:0000256" key="1">
    <source>
        <dbReference type="SAM" id="MobiDB-lite"/>
    </source>
</evidence>
<dbReference type="Pfam" id="PF10173">
    <property type="entry name" value="Mit_KHE1"/>
    <property type="match status" value="1"/>
</dbReference>
<sequence>MTKPGMRIFLIPLSRATRTLHCHSTLAPPPTSYLTRATSWAGKKWSELGQSPHDSAKHKVFVFGTRVLDKLPHEEYFLKAVPAKEDWDQAPTKPNMVPFTYPSAWKEARVKDDFRALVKARVPYHRKYMIYSAIWVPFTSLFAIVPLVPNFPLFYNAYRLWSHWKAYQGAKHLDFLITNNVLDYQPSDVLNMGLEHDPEFSIFFTSSGIQSRKRSVQSTAAPTFGADGHELPQSPEEADAKRQETTEDQQHHPSKKSAEMAPVDLILRDGFITDSEIRTICLAFDQTPMHRELERARHQEADKVLKKLLADQKLAKNKAD</sequence>
<accession>A0A9P6QLN3</accession>
<reference evidence="3" key="1">
    <citation type="journal article" date="2020" name="Fungal Divers.">
        <title>Resolving the Mortierellaceae phylogeny through synthesis of multi-gene phylogenetics and phylogenomics.</title>
        <authorList>
            <person name="Vandepol N."/>
            <person name="Liber J."/>
            <person name="Desiro A."/>
            <person name="Na H."/>
            <person name="Kennedy M."/>
            <person name="Barry K."/>
            <person name="Grigoriev I.V."/>
            <person name="Miller A.N."/>
            <person name="O'Donnell K."/>
            <person name="Stajich J.E."/>
            <person name="Bonito G."/>
        </authorList>
    </citation>
    <scope>NUCLEOTIDE SEQUENCE</scope>
    <source>
        <strain evidence="3">BC1065</strain>
    </source>
</reference>
<evidence type="ECO:0000313" key="4">
    <source>
        <dbReference type="Proteomes" id="UP000807716"/>
    </source>
</evidence>
<keyword evidence="2" id="KW-1133">Transmembrane helix</keyword>
<evidence type="ECO:0000256" key="2">
    <source>
        <dbReference type="SAM" id="Phobius"/>
    </source>
</evidence>
<feature type="region of interest" description="Disordered" evidence="1">
    <location>
        <begin position="215"/>
        <end position="259"/>
    </location>
</feature>
<organism evidence="3 4">
    <name type="scientific">Actinomortierella ambigua</name>
    <dbReference type="NCBI Taxonomy" id="1343610"/>
    <lineage>
        <taxon>Eukaryota</taxon>
        <taxon>Fungi</taxon>
        <taxon>Fungi incertae sedis</taxon>
        <taxon>Mucoromycota</taxon>
        <taxon>Mortierellomycotina</taxon>
        <taxon>Mortierellomycetes</taxon>
        <taxon>Mortierellales</taxon>
        <taxon>Mortierellaceae</taxon>
        <taxon>Actinomortierella</taxon>
    </lineage>
</organism>